<dbReference type="AlphaFoldDB" id="A0A9N9NZ16"/>
<evidence type="ECO:0000313" key="2">
    <source>
        <dbReference type="Proteomes" id="UP000789396"/>
    </source>
</evidence>
<dbReference type="Proteomes" id="UP000789396">
    <property type="component" value="Unassembled WGS sequence"/>
</dbReference>
<name>A0A9N9NZ16_9GLOM</name>
<dbReference type="OrthoDB" id="2335226at2759"/>
<protein>
    <submittedName>
        <fullName evidence="1">7144_t:CDS:1</fullName>
    </submittedName>
</protein>
<reference evidence="1" key="1">
    <citation type="submission" date="2021-06" db="EMBL/GenBank/DDBJ databases">
        <authorList>
            <person name="Kallberg Y."/>
            <person name="Tangrot J."/>
            <person name="Rosling A."/>
        </authorList>
    </citation>
    <scope>NUCLEOTIDE SEQUENCE</scope>
    <source>
        <strain evidence="1">IN212</strain>
    </source>
</reference>
<evidence type="ECO:0000313" key="1">
    <source>
        <dbReference type="EMBL" id="CAG8774102.1"/>
    </source>
</evidence>
<feature type="non-terminal residue" evidence="1">
    <location>
        <position position="65"/>
    </location>
</feature>
<accession>A0A9N9NZ16</accession>
<gene>
    <name evidence="1" type="ORF">RFULGI_LOCUS15286</name>
</gene>
<organism evidence="1 2">
    <name type="scientific">Racocetra fulgida</name>
    <dbReference type="NCBI Taxonomy" id="60492"/>
    <lineage>
        <taxon>Eukaryota</taxon>
        <taxon>Fungi</taxon>
        <taxon>Fungi incertae sedis</taxon>
        <taxon>Mucoromycota</taxon>
        <taxon>Glomeromycotina</taxon>
        <taxon>Glomeromycetes</taxon>
        <taxon>Diversisporales</taxon>
        <taxon>Gigasporaceae</taxon>
        <taxon>Racocetra</taxon>
    </lineage>
</organism>
<dbReference type="EMBL" id="CAJVPZ010048422">
    <property type="protein sequence ID" value="CAG8774102.1"/>
    <property type="molecule type" value="Genomic_DNA"/>
</dbReference>
<proteinExistence type="predicted"/>
<keyword evidence="2" id="KW-1185">Reference proteome</keyword>
<feature type="non-terminal residue" evidence="1">
    <location>
        <position position="1"/>
    </location>
</feature>
<sequence>FTLPTSFDYLPKDYESVSQPLFEKSLTTENILTMYETILKRMLDNCVNDFEMEDVHSEITKQIPI</sequence>
<comment type="caution">
    <text evidence="1">The sequence shown here is derived from an EMBL/GenBank/DDBJ whole genome shotgun (WGS) entry which is preliminary data.</text>
</comment>